<dbReference type="PANTHER" id="PTHR41248:SF1">
    <property type="entry name" value="NORD PROTEIN"/>
    <property type="match status" value="1"/>
</dbReference>
<evidence type="ECO:0008006" key="3">
    <source>
        <dbReference type="Google" id="ProtNLM"/>
    </source>
</evidence>
<dbReference type="RefSeq" id="WP_210229997.1">
    <property type="nucleotide sequence ID" value="NZ_CP072800.1"/>
</dbReference>
<evidence type="ECO:0000313" key="2">
    <source>
        <dbReference type="Proteomes" id="UP000672027"/>
    </source>
</evidence>
<organism evidence="1 2">
    <name type="scientific">Candidatus Thiothrix anitrata</name>
    <dbReference type="NCBI Taxonomy" id="2823902"/>
    <lineage>
        <taxon>Bacteria</taxon>
        <taxon>Pseudomonadati</taxon>
        <taxon>Pseudomonadota</taxon>
        <taxon>Gammaproteobacteria</taxon>
        <taxon>Thiotrichales</taxon>
        <taxon>Thiotrichaceae</taxon>
        <taxon>Thiothrix</taxon>
    </lineage>
</organism>
<gene>
    <name evidence="1" type="ORF">J8380_08210</name>
</gene>
<sequence>MDVRDPQYLRQDTKKAVEELARQGIQTFCLTLDPYADEYVSRIFGHKYYLILDQVSRLPEKLATLYIGMTK</sequence>
<protein>
    <recommendedName>
        <fullName evidence="3">VWA domain-containing protein</fullName>
    </recommendedName>
</protein>
<dbReference type="InterPro" id="IPR051928">
    <property type="entry name" value="NorD/CobT"/>
</dbReference>
<proteinExistence type="predicted"/>
<reference evidence="1 2" key="1">
    <citation type="submission" date="2021-04" db="EMBL/GenBank/DDBJ databases">
        <title>Genomics, taxonomy and metabolism of representatives of sulfur bacteria of the genus Thiothrix: Thiothrix fructosivorans QT, Thiothrix unzii A1T and three new species, Thiothrix subterranea sp. nov., Thiothrix litoralis sp. nov. and 'Candidatus Thiothrix anitrata' sp. nov.</title>
        <authorList>
            <person name="Ravin N.V."/>
            <person name="Smolyakov D."/>
            <person name="Rudenko T.S."/>
            <person name="Mardanov A.V."/>
            <person name="Beletsky A.V."/>
            <person name="Markov N.D."/>
            <person name="Fomenkov A.I."/>
            <person name="Roberts R.J."/>
            <person name="Karnachuk O.V."/>
            <person name="Novikov A."/>
            <person name="Grabovich M.Y."/>
        </authorList>
    </citation>
    <scope>NUCLEOTIDE SEQUENCE [LARGE SCALE GENOMIC DNA]</scope>
    <source>
        <strain evidence="1 2">A52</strain>
    </source>
</reference>
<accession>A0ABX7X8F8</accession>
<evidence type="ECO:0000313" key="1">
    <source>
        <dbReference type="EMBL" id="QTR51511.1"/>
    </source>
</evidence>
<keyword evidence="2" id="KW-1185">Reference proteome</keyword>
<dbReference type="EMBL" id="CP072800">
    <property type="protein sequence ID" value="QTR51511.1"/>
    <property type="molecule type" value="Genomic_DNA"/>
</dbReference>
<dbReference type="Proteomes" id="UP000672027">
    <property type="component" value="Chromosome"/>
</dbReference>
<dbReference type="PANTHER" id="PTHR41248">
    <property type="entry name" value="NORD PROTEIN"/>
    <property type="match status" value="1"/>
</dbReference>
<name>A0ABX7X8F8_9GAMM</name>